<accession>A0AAE3IHF6</accession>
<dbReference type="PANTHER" id="PTHR33909">
    <property type="entry name" value="SEC TRANSLOCON ACCESSORY COMPLEX SUBUNIT YAJC"/>
    <property type="match status" value="1"/>
</dbReference>
<keyword evidence="12" id="KW-1185">Reference proteome</keyword>
<dbReference type="NCBIfam" id="TIGR00739">
    <property type="entry name" value="yajC"/>
    <property type="match status" value="1"/>
</dbReference>
<dbReference type="PRINTS" id="PR01853">
    <property type="entry name" value="YAJCTRNLCASE"/>
</dbReference>
<protein>
    <submittedName>
        <fullName evidence="11">Preprotein translocase subunit YajC</fullName>
    </submittedName>
</protein>
<evidence type="ECO:0000256" key="5">
    <source>
        <dbReference type="ARBA" id="ARBA00022692"/>
    </source>
</evidence>
<evidence type="ECO:0000256" key="7">
    <source>
        <dbReference type="ARBA" id="ARBA00022989"/>
    </source>
</evidence>
<comment type="caution">
    <text evidence="11">The sequence shown here is derived from an EMBL/GenBank/DDBJ whole genome shotgun (WGS) entry which is preliminary data.</text>
</comment>
<keyword evidence="4" id="KW-1003">Cell membrane</keyword>
<comment type="subcellular location">
    <subcellularLocation>
        <location evidence="1">Cell membrane</location>
        <topology evidence="1">Single-pass membrane protein</topology>
    </subcellularLocation>
</comment>
<dbReference type="Proteomes" id="UP001208131">
    <property type="component" value="Unassembled WGS sequence"/>
</dbReference>
<evidence type="ECO:0000256" key="4">
    <source>
        <dbReference type="ARBA" id="ARBA00022475"/>
    </source>
</evidence>
<dbReference type="GO" id="GO:0005886">
    <property type="term" value="C:plasma membrane"/>
    <property type="evidence" value="ECO:0007669"/>
    <property type="project" value="UniProtKB-SubCell"/>
</dbReference>
<keyword evidence="8" id="KW-0811">Translocation</keyword>
<evidence type="ECO:0000256" key="1">
    <source>
        <dbReference type="ARBA" id="ARBA00004162"/>
    </source>
</evidence>
<dbReference type="InterPro" id="IPR003849">
    <property type="entry name" value="Preprotein_translocase_YajC"/>
</dbReference>
<evidence type="ECO:0000313" key="11">
    <source>
        <dbReference type="EMBL" id="MCU6706388.1"/>
    </source>
</evidence>
<proteinExistence type="inferred from homology"/>
<evidence type="ECO:0000313" key="12">
    <source>
        <dbReference type="Proteomes" id="UP001208131"/>
    </source>
</evidence>
<dbReference type="PANTHER" id="PTHR33909:SF1">
    <property type="entry name" value="SEC TRANSLOCON ACCESSORY COMPLEX SUBUNIT YAJC"/>
    <property type="match status" value="1"/>
</dbReference>
<dbReference type="AlphaFoldDB" id="A0AAE3IHF6"/>
<name>A0AAE3IHF6_9FIRM</name>
<reference evidence="11 12" key="1">
    <citation type="journal article" date="2021" name="ISME Commun">
        <title>Automated analysis of genomic sequences facilitates high-throughput and comprehensive description of bacteria.</title>
        <authorList>
            <person name="Hitch T.C.A."/>
        </authorList>
    </citation>
    <scope>NUCLEOTIDE SEQUENCE [LARGE SCALE GENOMIC DNA]</scope>
    <source>
        <strain evidence="11 12">Sanger_31</strain>
    </source>
</reference>
<evidence type="ECO:0000256" key="9">
    <source>
        <dbReference type="ARBA" id="ARBA00023136"/>
    </source>
</evidence>
<feature type="transmembrane region" description="Helical" evidence="10">
    <location>
        <begin position="20"/>
        <end position="38"/>
    </location>
</feature>
<dbReference type="Pfam" id="PF02699">
    <property type="entry name" value="YajC"/>
    <property type="match status" value="1"/>
</dbReference>
<dbReference type="EMBL" id="JAOQJZ010000011">
    <property type="protein sequence ID" value="MCU6706388.1"/>
    <property type="molecule type" value="Genomic_DNA"/>
</dbReference>
<dbReference type="SMART" id="SM01323">
    <property type="entry name" value="YajC"/>
    <property type="match status" value="1"/>
</dbReference>
<comment type="similarity">
    <text evidence="2">Belongs to the YajC family.</text>
</comment>
<evidence type="ECO:0000256" key="8">
    <source>
        <dbReference type="ARBA" id="ARBA00023010"/>
    </source>
</evidence>
<keyword evidence="9 10" id="KW-0472">Membrane</keyword>
<keyword evidence="3" id="KW-0813">Transport</keyword>
<keyword evidence="5 10" id="KW-0812">Transmembrane</keyword>
<gene>
    <name evidence="11" type="primary">yajC</name>
    <name evidence="11" type="ORF">OCV57_10710</name>
</gene>
<evidence type="ECO:0000256" key="3">
    <source>
        <dbReference type="ARBA" id="ARBA00022448"/>
    </source>
</evidence>
<keyword evidence="7 10" id="KW-1133">Transmembrane helix</keyword>
<keyword evidence="6" id="KW-0653">Protein transport</keyword>
<dbReference type="GO" id="GO:0015031">
    <property type="term" value="P:protein transport"/>
    <property type="evidence" value="ECO:0007669"/>
    <property type="project" value="UniProtKB-KW"/>
</dbReference>
<evidence type="ECO:0000256" key="2">
    <source>
        <dbReference type="ARBA" id="ARBA00006742"/>
    </source>
</evidence>
<evidence type="ECO:0000256" key="10">
    <source>
        <dbReference type="SAM" id="Phobius"/>
    </source>
</evidence>
<dbReference type="RefSeq" id="WP_117897579.1">
    <property type="nucleotide sequence ID" value="NZ_JAOQJZ010000011.1"/>
</dbReference>
<organism evidence="11 12">
    <name type="scientific">Hominimerdicola aceti</name>
    <dbReference type="NCBI Taxonomy" id="2981726"/>
    <lineage>
        <taxon>Bacteria</taxon>
        <taxon>Bacillati</taxon>
        <taxon>Bacillota</taxon>
        <taxon>Clostridia</taxon>
        <taxon>Eubacteriales</taxon>
        <taxon>Oscillospiraceae</taxon>
        <taxon>Hominimerdicola</taxon>
    </lineage>
</organism>
<evidence type="ECO:0000256" key="6">
    <source>
        <dbReference type="ARBA" id="ARBA00022927"/>
    </source>
</evidence>
<sequence>MNLSAIISVLAAEQSSPASLAMTFIPLVLIIVFFYFFIIRPQKKQDKKDAEMRDNLEIGDEVVTNGGIVGIVFSIKDDTVVIETGGDRSKIRVKKWAIAKNETIHDGDVK</sequence>